<dbReference type="GO" id="GO:0016757">
    <property type="term" value="F:glycosyltransferase activity"/>
    <property type="evidence" value="ECO:0007669"/>
    <property type="project" value="InterPro"/>
</dbReference>
<dbReference type="EMBL" id="KJ710508">
    <property type="protein sequence ID" value="AIG62383.1"/>
    <property type="molecule type" value="Genomic_DNA"/>
</dbReference>
<evidence type="ECO:0000313" key="3">
    <source>
        <dbReference type="EMBL" id="BAQ00974.1"/>
    </source>
</evidence>
<proteinExistence type="predicted"/>
<organism evidence="3">
    <name type="scientific">Escherichia coli</name>
    <dbReference type="NCBI Taxonomy" id="562"/>
    <lineage>
        <taxon>Bacteria</taxon>
        <taxon>Pseudomonadati</taxon>
        <taxon>Pseudomonadota</taxon>
        <taxon>Gammaproteobacteria</taxon>
        <taxon>Enterobacterales</taxon>
        <taxon>Enterobacteriaceae</taxon>
        <taxon>Escherichia</taxon>
    </lineage>
</organism>
<dbReference type="InterPro" id="IPR001296">
    <property type="entry name" value="Glyco_trans_1"/>
</dbReference>
<dbReference type="Pfam" id="PF00534">
    <property type="entry name" value="Glycos_transf_1"/>
    <property type="match status" value="1"/>
</dbReference>
<sequence length="352" mass="40241">MKVIHIVHNYYGFSGASLQAKNLAKALKKHAPNIEQIFVTRCQNRISKLSEDVQFSVMEISSSYKRFWQFFLLCKSIKPDVVHFHGADFGLLGICAIFKIPVYWKSTLLDCDDFHTLINRGSLRSLKHWLLRFISINNTLSKQIYEINSKYIPITRLVTIPNGVSAPDCMYGNEQIKEKIVLIISAIIPRKKIIEGIKFYKDNFENQGYKLLIIGPDNESLDGFEAGYVLNCKQFSSNNIHFLGKIEHQKINEIMCRSQFLIHLSEREGMPNVVLEALANGVYPIIGEMGGLAYEMINNGSCGFICNNKDKFDINKYMGVNITGIDMVNEKYSFDVISEKTFNIYMKLIGEK</sequence>
<dbReference type="SUPFAM" id="SSF53756">
    <property type="entry name" value="UDP-Glycosyltransferase/glycogen phosphorylase"/>
    <property type="match status" value="1"/>
</dbReference>
<keyword evidence="3" id="KW-0808">Transferase</keyword>
<dbReference type="RefSeq" id="WP_069915475.1">
    <property type="nucleotide sequence ID" value="NZ_AP027960.1"/>
</dbReference>
<reference evidence="3" key="1">
    <citation type="journal article" date="2014" name="DNA Res.">
        <title>A complete view of the genetic diversity of the Escherichia coli O-antigen biosynthesis gene cluster.</title>
        <authorList>
            <person name="Iguchi A."/>
            <person name="Iyoda S."/>
            <person name="Kikuchi T."/>
            <person name="Ogura Y."/>
            <person name="Katsura K."/>
            <person name="Ohnishi M."/>
            <person name="Hayashi T."/>
            <person name="Thomson N.R."/>
        </authorList>
    </citation>
    <scope>NUCLEOTIDE SEQUENCE</scope>
    <source>
        <strain evidence="3">U8-41</strain>
    </source>
</reference>
<feature type="domain" description="Glycosyl transferase family 1" evidence="1">
    <location>
        <begin position="177"/>
        <end position="316"/>
    </location>
</feature>
<dbReference type="CDD" id="cd03801">
    <property type="entry name" value="GT4_PimA-like"/>
    <property type="match status" value="1"/>
</dbReference>
<accession>A0A0A8J3L6</accession>
<dbReference type="AlphaFoldDB" id="A0A0A8J3L6"/>
<dbReference type="PANTHER" id="PTHR12526">
    <property type="entry name" value="GLYCOSYLTRANSFERASE"/>
    <property type="match status" value="1"/>
</dbReference>
<reference evidence="2" key="2">
    <citation type="journal article" date="2016" name="PLoS ONE">
        <title>Comparison of O-Antigen Gene Clusters of All O-Serogroups of Escherichia coli and Proposal for Adopting a New Nomenclature for O-Typing.</title>
        <authorList>
            <person name="DebRoy C."/>
            <person name="Fratamico P.M."/>
            <person name="Yan X."/>
            <person name="Baranzoni G."/>
            <person name="Liu Y."/>
            <person name="Needleman D.S."/>
            <person name="Tebbs R."/>
            <person name="O'Connell C.D."/>
            <person name="Allred A."/>
            <person name="Swimley M."/>
            <person name="Mwangi M."/>
            <person name="Kapur V."/>
            <person name="Raygoza Garay J.A."/>
            <person name="Roberts E.L."/>
            <person name="Katani R."/>
        </authorList>
    </citation>
    <scope>NUCLEOTIDE SEQUENCE</scope>
    <source>
        <strain evidence="2">U 8-41</strain>
    </source>
</reference>
<name>A0A0A8J3L6_ECOLX</name>
<evidence type="ECO:0000313" key="2">
    <source>
        <dbReference type="EMBL" id="AIG62383.1"/>
    </source>
</evidence>
<dbReference type="Gene3D" id="3.40.50.2000">
    <property type="entry name" value="Glycogen Phosphorylase B"/>
    <property type="match status" value="2"/>
</dbReference>
<dbReference type="EMBL" id="AB811622">
    <property type="protein sequence ID" value="BAQ00974.1"/>
    <property type="molecule type" value="Genomic_DNA"/>
</dbReference>
<protein>
    <submittedName>
        <fullName evidence="2">Glycosyl transferases family 1</fullName>
    </submittedName>
    <submittedName>
        <fullName evidence="3">Putative glycosyltransferase</fullName>
    </submittedName>
</protein>
<evidence type="ECO:0000259" key="1">
    <source>
        <dbReference type="Pfam" id="PF00534"/>
    </source>
</evidence>
<dbReference type="GO" id="GO:1901135">
    <property type="term" value="P:carbohydrate derivative metabolic process"/>
    <property type="evidence" value="ECO:0007669"/>
    <property type="project" value="UniProtKB-ARBA"/>
</dbReference>